<evidence type="ECO:0000256" key="2">
    <source>
        <dbReference type="ARBA" id="ARBA00022723"/>
    </source>
</evidence>
<dbReference type="InterPro" id="IPR001818">
    <property type="entry name" value="Pept_M10_metallopeptidase"/>
</dbReference>
<feature type="domain" description="Peptidase M10 metallopeptidase" evidence="6">
    <location>
        <begin position="172"/>
        <end position="216"/>
    </location>
</feature>
<keyword evidence="3 7" id="KW-0378">Hydrolase</keyword>
<evidence type="ECO:0000256" key="1">
    <source>
        <dbReference type="ARBA" id="ARBA00022670"/>
    </source>
</evidence>
<sequence>MRTTKLSLLLGLSLAAAGAANAAGPLYLSTDSGQLRPLVWDTSKGPIPVYVDGGGAFTYDFDGTTPFITIERANEITAFAFDQWSSVPTSTFRAQIAGTIADRTGIADVTAANAGEVYNVENGYGFWVLYDTDGSILEEYFGVPRDAVLGIAFPEWADDQGHIIEATAVMNGWAVQVDDTEGNRIAGVFTHEFGHAVNLSHSQVNGPMIYQSYTYAPYQPGVKGCVAPVHRYDYPDGLGATPADPATLETMFPFIDTWGDAAQEQSTVDNADDIAAISNLYPTADYASSRGSITGVLHLKDGATEYSGINVVARNVNNLMGDAVSAMTGDQTQGMVGPDGRYTIHNLTPGQQYVVHIEEITSGGYPTTPQMMMSQGEYWNAAESNDPATDVACDATPIVAQAGVTKTADITYNGYLKGVQFTPIVAANLLQLSKSGHKASGMVGIDTGFFWDRNKGFELLPEGILASHGAMDRNGQRTLVSADPDGDGVGTPAILGPGGLTMLGDLSGGKCNIDGINASGWDIDDSASKAVGFAYVDRNGDGQCGFGDSETVPFVWDARRGVRELNVDFANAPPWTRAAGISGNGRVIVGTANFQAAVAWVDEGKMIDLQQVIGADDLYASNYDGTRVPMYSSTRKQMVLWNAMRGTGQNAFTNIDGLRYCRDVPFTSSFGDDLCALYTEEFLYEELGTAPMTIAAVTDKGDIVLGRAGSFFTGFSGGIWIEGLGWMTMSEFLRKQGVVEAQDVPFDNPLAVSASGSEIVGGIAGAQFSWMIEADQVYVCEKGKSVLTGFPGGLQSKVAAGAKFGRCEFLD</sequence>
<dbReference type="InterPro" id="IPR024079">
    <property type="entry name" value="MetalloPept_cat_dom_sf"/>
</dbReference>
<evidence type="ECO:0000313" key="8">
    <source>
        <dbReference type="Proteomes" id="UP001165293"/>
    </source>
</evidence>
<dbReference type="EMBL" id="JAJGAK010000001">
    <property type="protein sequence ID" value="MCC8362138.1"/>
    <property type="molecule type" value="Genomic_DNA"/>
</dbReference>
<dbReference type="Proteomes" id="UP001165293">
    <property type="component" value="Unassembled WGS sequence"/>
</dbReference>
<gene>
    <name evidence="7" type="ORF">LK996_03490</name>
</gene>
<keyword evidence="4" id="KW-0862">Zinc</keyword>
<feature type="signal peptide" evidence="5">
    <location>
        <begin position="1"/>
        <end position="22"/>
    </location>
</feature>
<keyword evidence="8" id="KW-1185">Reference proteome</keyword>
<dbReference type="GO" id="GO:0008237">
    <property type="term" value="F:metallopeptidase activity"/>
    <property type="evidence" value="ECO:0007669"/>
    <property type="project" value="UniProtKB-KW"/>
</dbReference>
<evidence type="ECO:0000256" key="4">
    <source>
        <dbReference type="ARBA" id="ARBA00022833"/>
    </source>
</evidence>
<protein>
    <submittedName>
        <fullName evidence="7">Matrixin family metalloprotease</fullName>
        <ecNumber evidence="7">3.4.24.-</ecNumber>
    </submittedName>
</protein>
<comment type="caution">
    <text evidence="7">The sequence shown here is derived from an EMBL/GenBank/DDBJ whole genome shotgun (WGS) entry which is preliminary data.</text>
</comment>
<keyword evidence="1" id="KW-0645">Protease</keyword>
<dbReference type="EC" id="3.4.24.-" evidence="7"/>
<reference evidence="7" key="1">
    <citation type="submission" date="2021-10" db="EMBL/GenBank/DDBJ databases">
        <authorList>
            <person name="Lyu M."/>
            <person name="Wang X."/>
            <person name="Meng X."/>
            <person name="Xu K."/>
        </authorList>
    </citation>
    <scope>NUCLEOTIDE SEQUENCE</scope>
    <source>
        <strain evidence="7">A6</strain>
    </source>
</reference>
<dbReference type="RefSeq" id="WP_230525762.1">
    <property type="nucleotide sequence ID" value="NZ_JAJGAK010000001.1"/>
</dbReference>
<feature type="chain" id="PRO_5046230228" evidence="5">
    <location>
        <begin position="23"/>
        <end position="811"/>
    </location>
</feature>
<name>A0ABS8JEX7_9GAMM</name>
<keyword evidence="7" id="KW-0482">Metalloprotease</keyword>
<evidence type="ECO:0000256" key="3">
    <source>
        <dbReference type="ARBA" id="ARBA00022801"/>
    </source>
</evidence>
<proteinExistence type="predicted"/>
<keyword evidence="2" id="KW-0479">Metal-binding</keyword>
<dbReference type="SUPFAM" id="SSF55486">
    <property type="entry name" value="Metalloproteases ('zincins'), catalytic domain"/>
    <property type="match status" value="1"/>
</dbReference>
<organism evidence="7 8">
    <name type="scientific">Noviluteimonas lactosilytica</name>
    <dbReference type="NCBI Taxonomy" id="2888523"/>
    <lineage>
        <taxon>Bacteria</taxon>
        <taxon>Pseudomonadati</taxon>
        <taxon>Pseudomonadota</taxon>
        <taxon>Gammaproteobacteria</taxon>
        <taxon>Lysobacterales</taxon>
        <taxon>Lysobacteraceae</taxon>
        <taxon>Noviluteimonas</taxon>
    </lineage>
</organism>
<keyword evidence="5" id="KW-0732">Signal</keyword>
<dbReference type="Pfam" id="PF00413">
    <property type="entry name" value="Peptidase_M10"/>
    <property type="match status" value="1"/>
</dbReference>
<evidence type="ECO:0000256" key="5">
    <source>
        <dbReference type="SAM" id="SignalP"/>
    </source>
</evidence>
<evidence type="ECO:0000313" key="7">
    <source>
        <dbReference type="EMBL" id="MCC8362138.1"/>
    </source>
</evidence>
<dbReference type="Gene3D" id="3.40.390.10">
    <property type="entry name" value="Collagenase (Catalytic Domain)"/>
    <property type="match status" value="1"/>
</dbReference>
<evidence type="ECO:0000259" key="6">
    <source>
        <dbReference type="Pfam" id="PF00413"/>
    </source>
</evidence>
<accession>A0ABS8JEX7</accession>